<dbReference type="STRING" id="1133849.O3I_013035"/>
<feature type="transmembrane region" description="Helical" evidence="1">
    <location>
        <begin position="193"/>
        <end position="211"/>
    </location>
</feature>
<dbReference type="eggNOG" id="COG1266">
    <property type="taxonomic scope" value="Bacteria"/>
</dbReference>
<feature type="domain" description="CAAX prenyl protease 2/Lysostaphin resistance protein A-like" evidence="2">
    <location>
        <begin position="107"/>
        <end position="196"/>
    </location>
</feature>
<evidence type="ECO:0000313" key="4">
    <source>
        <dbReference type="Proteomes" id="UP000006304"/>
    </source>
</evidence>
<name>K0ELZ0_NOCB7</name>
<dbReference type="InterPro" id="IPR003675">
    <property type="entry name" value="Rce1/LyrA-like_dom"/>
</dbReference>
<reference evidence="3 4" key="1">
    <citation type="journal article" date="2012" name="J. Bacteriol.">
        <title>Complete genome sequence of Nocardia brasiliensis HUJEG-1.</title>
        <authorList>
            <person name="Vera-Cabrera L."/>
            <person name="Ortiz-Lopez R."/>
            <person name="Elizondo-Gonzalez R."/>
            <person name="Perez-Maya A.A."/>
            <person name="Ocampo-Candiani J."/>
        </authorList>
    </citation>
    <scope>NUCLEOTIDE SEQUENCE [LARGE SCALE GENOMIC DNA]</scope>
    <source>
        <strain evidence="4">ATCC 700358</strain>
    </source>
</reference>
<protein>
    <submittedName>
        <fullName evidence="3">CAAX amino terminal protease family protein</fullName>
    </submittedName>
</protein>
<keyword evidence="1" id="KW-0812">Transmembrane</keyword>
<gene>
    <name evidence="3" type="ORF">O3I_013035</name>
</gene>
<evidence type="ECO:0000259" key="2">
    <source>
        <dbReference type="Pfam" id="PF02517"/>
    </source>
</evidence>
<feature type="transmembrane region" description="Helical" evidence="1">
    <location>
        <begin position="138"/>
        <end position="156"/>
    </location>
</feature>
<proteinExistence type="predicted"/>
<evidence type="ECO:0000256" key="1">
    <source>
        <dbReference type="SAM" id="Phobius"/>
    </source>
</evidence>
<dbReference type="GO" id="GO:0004175">
    <property type="term" value="F:endopeptidase activity"/>
    <property type="evidence" value="ECO:0007669"/>
    <property type="project" value="UniProtKB-ARBA"/>
</dbReference>
<feature type="transmembrane region" description="Helical" evidence="1">
    <location>
        <begin position="162"/>
        <end position="181"/>
    </location>
</feature>
<accession>K0ELZ0</accession>
<dbReference type="Pfam" id="PF02517">
    <property type="entry name" value="Rce1-like"/>
    <property type="match status" value="1"/>
</dbReference>
<dbReference type="GO" id="GO:0080120">
    <property type="term" value="P:CAAX-box protein maturation"/>
    <property type="evidence" value="ECO:0007669"/>
    <property type="project" value="UniProtKB-ARBA"/>
</dbReference>
<keyword evidence="3" id="KW-0645">Protease</keyword>
<evidence type="ECO:0000313" key="3">
    <source>
        <dbReference type="EMBL" id="AFU00568.1"/>
    </source>
</evidence>
<dbReference type="AlphaFoldDB" id="K0ELZ0"/>
<keyword evidence="3" id="KW-0378">Hydrolase</keyword>
<sequence>MRVRRWRRAYLTAEYAGLFFGGAALYSRYLRGTSPIPGLVGAAAVATRYLRRQAEFDRGALWRADALRGEGRSMAKLAGTSAVALTGLAALLQRNNLFDLPRRNPRLWLAVLVLYPAVSVYPQELIFRSFLFHRYAPVFGNGAGMVLASAAAFAYVHIMFGSWISVALSAAGGAIFAIRYQRTQSLYTASVEHSIYGILVFTVGLGTYFYHGTAGENGSPVRNWGFR</sequence>
<keyword evidence="1" id="KW-0472">Membrane</keyword>
<keyword evidence="4" id="KW-1185">Reference proteome</keyword>
<dbReference type="EMBL" id="CP003876">
    <property type="protein sequence ID" value="AFU00568.1"/>
    <property type="molecule type" value="Genomic_DNA"/>
</dbReference>
<dbReference type="Proteomes" id="UP000006304">
    <property type="component" value="Chromosome"/>
</dbReference>
<dbReference type="HOGENOM" id="CLU_090980_0_0_11"/>
<organism evidence="3 4">
    <name type="scientific">Nocardia brasiliensis (strain ATCC 700358 / HUJEG-1)</name>
    <dbReference type="NCBI Taxonomy" id="1133849"/>
    <lineage>
        <taxon>Bacteria</taxon>
        <taxon>Bacillati</taxon>
        <taxon>Actinomycetota</taxon>
        <taxon>Actinomycetes</taxon>
        <taxon>Mycobacteriales</taxon>
        <taxon>Nocardiaceae</taxon>
        <taxon>Nocardia</taxon>
    </lineage>
</organism>
<dbReference type="KEGG" id="nbr:O3I_013035"/>
<keyword evidence="1" id="KW-1133">Transmembrane helix</keyword>
<dbReference type="GO" id="GO:0006508">
    <property type="term" value="P:proteolysis"/>
    <property type="evidence" value="ECO:0007669"/>
    <property type="project" value="UniProtKB-KW"/>
</dbReference>